<dbReference type="Gene3D" id="3.40.50.720">
    <property type="entry name" value="NAD(P)-binding Rossmann-like Domain"/>
    <property type="match status" value="1"/>
</dbReference>
<dbReference type="InterPro" id="IPR050259">
    <property type="entry name" value="SDR"/>
</dbReference>
<dbReference type="InterPro" id="IPR020904">
    <property type="entry name" value="Sc_DH/Rdtase_CS"/>
</dbReference>
<evidence type="ECO:0000313" key="2">
    <source>
        <dbReference type="EMBL" id="KAB2388203.1"/>
    </source>
</evidence>
<dbReference type="GO" id="GO:0032787">
    <property type="term" value="P:monocarboxylic acid metabolic process"/>
    <property type="evidence" value="ECO:0007669"/>
    <property type="project" value="UniProtKB-ARBA"/>
</dbReference>
<evidence type="ECO:0000256" key="1">
    <source>
        <dbReference type="ARBA" id="ARBA00006484"/>
    </source>
</evidence>
<dbReference type="Proteomes" id="UP000483004">
    <property type="component" value="Unassembled WGS sequence"/>
</dbReference>
<dbReference type="SUPFAM" id="SSF51735">
    <property type="entry name" value="NAD(P)-binding Rossmann-fold domains"/>
    <property type="match status" value="1"/>
</dbReference>
<sequence>MTGRLDGRVAVVTGADAALVAEGAAVVLGGRDRERLAAQAAKLSAQGTATACAGDLTTPAGRDALIEAAGRVDILVNNAGGFVEAVTTADASREDWDRQIELNLTVPFLMCQAVLDEMVRRGWGRILNIGSVVATAPQAGNAIGYVAAKAGLVGFTRQLAVEVAGTGVTANVLNPGTVRTEHLLDYFAASGAAERDLAANIPVGRLGTPEEIASLVPALVGEGGGFLTGAVIDVNGGAVHA</sequence>
<dbReference type="RefSeq" id="WP_151538553.1">
    <property type="nucleotide sequence ID" value="NZ_WBMR01000007.1"/>
</dbReference>
<dbReference type="InterPro" id="IPR036291">
    <property type="entry name" value="NAD(P)-bd_dom_sf"/>
</dbReference>
<comment type="similarity">
    <text evidence="1">Belongs to the short-chain dehydrogenases/reductases (SDR) family.</text>
</comment>
<dbReference type="PANTHER" id="PTHR42879">
    <property type="entry name" value="3-OXOACYL-(ACYL-CARRIER-PROTEIN) REDUCTASE"/>
    <property type="match status" value="1"/>
</dbReference>
<comment type="caution">
    <text evidence="2">The sequence shown here is derived from an EMBL/GenBank/DDBJ whole genome shotgun (WGS) entry which is preliminary data.</text>
</comment>
<gene>
    <name evidence="2" type="ORF">F9B16_04590</name>
</gene>
<protein>
    <submittedName>
        <fullName evidence="2">SDR family oxidoreductase</fullName>
    </submittedName>
</protein>
<name>A0A6L3W5C6_9ACTN</name>
<dbReference type="CDD" id="cd05233">
    <property type="entry name" value="SDR_c"/>
    <property type="match status" value="1"/>
</dbReference>
<evidence type="ECO:0000313" key="3">
    <source>
        <dbReference type="Proteomes" id="UP000483004"/>
    </source>
</evidence>
<dbReference type="PRINTS" id="PR00081">
    <property type="entry name" value="GDHRDH"/>
</dbReference>
<accession>A0A6L3W5C6</accession>
<dbReference type="PRINTS" id="PR00080">
    <property type="entry name" value="SDRFAMILY"/>
</dbReference>
<dbReference type="PANTHER" id="PTHR42879:SF2">
    <property type="entry name" value="3-OXOACYL-[ACYL-CARRIER-PROTEIN] REDUCTASE FABG"/>
    <property type="match status" value="1"/>
</dbReference>
<dbReference type="OrthoDB" id="4350228at2"/>
<dbReference type="Pfam" id="PF13561">
    <property type="entry name" value="adh_short_C2"/>
    <property type="match status" value="1"/>
</dbReference>
<dbReference type="EMBL" id="WBMR01000007">
    <property type="protein sequence ID" value="KAB2388203.1"/>
    <property type="molecule type" value="Genomic_DNA"/>
</dbReference>
<organism evidence="2 3">
    <name type="scientific">Actinomadura montaniterrae</name>
    <dbReference type="NCBI Taxonomy" id="1803903"/>
    <lineage>
        <taxon>Bacteria</taxon>
        <taxon>Bacillati</taxon>
        <taxon>Actinomycetota</taxon>
        <taxon>Actinomycetes</taxon>
        <taxon>Streptosporangiales</taxon>
        <taxon>Thermomonosporaceae</taxon>
        <taxon>Actinomadura</taxon>
    </lineage>
</organism>
<reference evidence="2 3" key="1">
    <citation type="submission" date="2019-09" db="EMBL/GenBank/DDBJ databases">
        <title>Actinomadura physcomitrii sp. nov., a novel actinomycete isolated from moss [Physcomitrium sphaericum (Ludw) Fuernr].</title>
        <authorList>
            <person name="Liu C."/>
            <person name="Zhuang X."/>
        </authorList>
    </citation>
    <scope>NUCLEOTIDE SEQUENCE [LARGE SCALE GENOMIC DNA]</scope>
    <source>
        <strain evidence="2 3">CYP1-1B</strain>
    </source>
</reference>
<dbReference type="PROSITE" id="PS00061">
    <property type="entry name" value="ADH_SHORT"/>
    <property type="match status" value="1"/>
</dbReference>
<dbReference type="AlphaFoldDB" id="A0A6L3W5C6"/>
<proteinExistence type="inferred from homology"/>
<keyword evidence="3" id="KW-1185">Reference proteome</keyword>
<dbReference type="InterPro" id="IPR002347">
    <property type="entry name" value="SDR_fam"/>
</dbReference>